<dbReference type="PANTHER" id="PTHR47505:SF1">
    <property type="entry name" value="DNA UTILIZATION PROTEIN YHGH"/>
    <property type="match status" value="1"/>
</dbReference>
<dbReference type="PANTHER" id="PTHR47505">
    <property type="entry name" value="DNA UTILIZATION PROTEIN YHGH"/>
    <property type="match status" value="1"/>
</dbReference>
<dbReference type="Gene3D" id="3.40.50.2020">
    <property type="match status" value="1"/>
</dbReference>
<keyword evidence="2" id="KW-0808">Transferase</keyword>
<evidence type="ECO:0000256" key="1">
    <source>
        <dbReference type="SAM" id="MobiDB-lite"/>
    </source>
</evidence>
<feature type="region of interest" description="Disordered" evidence="1">
    <location>
        <begin position="252"/>
        <end position="273"/>
    </location>
</feature>
<evidence type="ECO:0000313" key="2">
    <source>
        <dbReference type="EMBL" id="TQN41550.1"/>
    </source>
</evidence>
<sequence>MARSMLAGMGAALADLVLPRTCAGCGIPGAMFCAGCAELLARPRPAAPRRVPWGFPPTAAAGAYAGPVRPAVLEFKERGRAELARPLGAALALAVAAVVSAVPGPLGPWRPVTLVPVPSSRAGLRSRGRDHVRELTVRAVAELRAAGVPAAEARLLRRRGHVRDSAGLSVAQRRANLSGTFQRVATRPPPAPGALLVVVDDVVTTGATLTEAAAALAAGRPAGATPVLAAVVAATPRAAPERAPQAHLHVVPKRSENVCRGPGDRLSGPDGRD</sequence>
<accession>A0A543PC11</accession>
<dbReference type="SUPFAM" id="SSF53271">
    <property type="entry name" value="PRTase-like"/>
    <property type="match status" value="1"/>
</dbReference>
<keyword evidence="2" id="KW-0328">Glycosyltransferase</keyword>
<dbReference type="EMBL" id="VFQE01000001">
    <property type="protein sequence ID" value="TQN41550.1"/>
    <property type="molecule type" value="Genomic_DNA"/>
</dbReference>
<dbReference type="InterPro" id="IPR029057">
    <property type="entry name" value="PRTase-like"/>
</dbReference>
<comment type="caution">
    <text evidence="2">The sequence shown here is derived from an EMBL/GenBank/DDBJ whole genome shotgun (WGS) entry which is preliminary data.</text>
</comment>
<dbReference type="GO" id="GO:0016757">
    <property type="term" value="F:glycosyltransferase activity"/>
    <property type="evidence" value="ECO:0007669"/>
    <property type="project" value="UniProtKB-KW"/>
</dbReference>
<dbReference type="Proteomes" id="UP000319865">
    <property type="component" value="Unassembled WGS sequence"/>
</dbReference>
<dbReference type="InterPro" id="IPR051910">
    <property type="entry name" value="ComF/GntX_DNA_util-trans"/>
</dbReference>
<name>A0A543PC11_9ACTN</name>
<protein>
    <submittedName>
        <fullName evidence="2">Putative amidophosphoribosyltransferase</fullName>
    </submittedName>
</protein>
<proteinExistence type="predicted"/>
<organism evidence="2 3">
    <name type="scientific">Blastococcus colisei</name>
    <dbReference type="NCBI Taxonomy" id="1564162"/>
    <lineage>
        <taxon>Bacteria</taxon>
        <taxon>Bacillati</taxon>
        <taxon>Actinomycetota</taxon>
        <taxon>Actinomycetes</taxon>
        <taxon>Geodermatophilales</taxon>
        <taxon>Geodermatophilaceae</taxon>
        <taxon>Blastococcus</taxon>
    </lineage>
</organism>
<gene>
    <name evidence="2" type="ORF">FHU33_0919</name>
</gene>
<dbReference type="RefSeq" id="WP_246063263.1">
    <property type="nucleotide sequence ID" value="NZ_VFQE01000001.1"/>
</dbReference>
<reference evidence="2 3" key="1">
    <citation type="submission" date="2019-06" db="EMBL/GenBank/DDBJ databases">
        <title>Sequencing the genomes of 1000 actinobacteria strains.</title>
        <authorList>
            <person name="Klenk H.-P."/>
        </authorList>
    </citation>
    <scope>NUCLEOTIDE SEQUENCE [LARGE SCALE GENOMIC DNA]</scope>
    <source>
        <strain evidence="2 3">DSM 46837</strain>
    </source>
</reference>
<keyword evidence="3" id="KW-1185">Reference proteome</keyword>
<evidence type="ECO:0000313" key="3">
    <source>
        <dbReference type="Proteomes" id="UP000319865"/>
    </source>
</evidence>
<dbReference type="AlphaFoldDB" id="A0A543PC11"/>